<dbReference type="AlphaFoldDB" id="A0A6M3LQM1"/>
<gene>
    <name evidence="1" type="ORF">MM415B06840_0008</name>
</gene>
<accession>A0A6M3LQM1</accession>
<evidence type="ECO:0000313" key="1">
    <source>
        <dbReference type="EMBL" id="QJA97013.1"/>
    </source>
</evidence>
<protein>
    <submittedName>
        <fullName evidence="1">Uncharacterized protein</fullName>
    </submittedName>
</protein>
<organism evidence="1">
    <name type="scientific">viral metagenome</name>
    <dbReference type="NCBI Taxonomy" id="1070528"/>
    <lineage>
        <taxon>unclassified sequences</taxon>
        <taxon>metagenomes</taxon>
        <taxon>organismal metagenomes</taxon>
    </lineage>
</organism>
<name>A0A6M3LQM1_9ZZZZ</name>
<reference evidence="1" key="1">
    <citation type="submission" date="2020-03" db="EMBL/GenBank/DDBJ databases">
        <title>The deep terrestrial virosphere.</title>
        <authorList>
            <person name="Holmfeldt K."/>
            <person name="Nilsson E."/>
            <person name="Simone D."/>
            <person name="Lopez-Fernandez M."/>
            <person name="Wu X."/>
            <person name="de Brujin I."/>
            <person name="Lundin D."/>
            <person name="Andersson A."/>
            <person name="Bertilsson S."/>
            <person name="Dopson M."/>
        </authorList>
    </citation>
    <scope>NUCLEOTIDE SEQUENCE</scope>
    <source>
        <strain evidence="1">MM415B06840</strain>
    </source>
</reference>
<sequence length="50" mass="5905">MLKILKKRSFYLQKTYMIVAMETNFIPTGWLDAISYDSEDRTCKEILEGL</sequence>
<dbReference type="EMBL" id="MT143454">
    <property type="protein sequence ID" value="QJA97013.1"/>
    <property type="molecule type" value="Genomic_DNA"/>
</dbReference>
<proteinExistence type="predicted"/>